<keyword evidence="3" id="KW-0472">Membrane</keyword>
<comment type="caution">
    <text evidence="5">The sequence shown here is derived from an EMBL/GenBank/DDBJ whole genome shotgun (WGS) entry which is preliminary data.</text>
</comment>
<proteinExistence type="inferred from homology"/>
<evidence type="ECO:0000313" key="6">
    <source>
        <dbReference type="Proteomes" id="UP000823775"/>
    </source>
</evidence>
<reference evidence="5 6" key="1">
    <citation type="journal article" date="2021" name="BMC Genomics">
        <title>Datura genome reveals duplications of psychoactive alkaloid biosynthetic genes and high mutation rate following tissue culture.</title>
        <authorList>
            <person name="Rajewski A."/>
            <person name="Carter-House D."/>
            <person name="Stajich J."/>
            <person name="Litt A."/>
        </authorList>
    </citation>
    <scope>NUCLEOTIDE SEQUENCE [LARGE SCALE GENOMIC DNA]</scope>
    <source>
        <strain evidence="5">AR-01</strain>
    </source>
</reference>
<sequence length="219" mass="24442">MSSSDHILAENINIETSLDDDEVPLQKKLSCQNLKRYDSLDLESSRVPDTRKAAEWSMILQLAFQSIGVVYGDIGTSPLYVYSSTFVNGIKHEDDILGVLSLIFYTLTFIPLIKYVFIVLRANDNGDGGTFAIYSLICRYAKVGLIPSQEAEDRDVSTFKLELPDRRTRRASKLKSKLESSNFAKFFMLIATMLGTSMVIGDGVLTPCISGIYLNLMNI</sequence>
<protein>
    <submittedName>
        <fullName evidence="5">Potassium transporter 5</fullName>
    </submittedName>
</protein>
<dbReference type="PANTHER" id="PTHR30540">
    <property type="entry name" value="OSMOTIC STRESS POTASSIUM TRANSPORTER"/>
    <property type="match status" value="1"/>
</dbReference>
<keyword evidence="3" id="KW-1133">Transmembrane helix</keyword>
<feature type="transmembrane region" description="Helical" evidence="3">
    <location>
        <begin position="96"/>
        <end position="117"/>
    </location>
</feature>
<feature type="transmembrane region" description="Helical" evidence="3">
    <location>
        <begin position="186"/>
        <end position="214"/>
    </location>
</feature>
<dbReference type="PANTHER" id="PTHR30540:SF125">
    <property type="entry name" value="POTASSIUM TRANSPORTER"/>
    <property type="match status" value="1"/>
</dbReference>
<evidence type="ECO:0000256" key="1">
    <source>
        <dbReference type="ARBA" id="ARBA00004651"/>
    </source>
</evidence>
<evidence type="ECO:0000256" key="3">
    <source>
        <dbReference type="SAM" id="Phobius"/>
    </source>
</evidence>
<evidence type="ECO:0000259" key="4">
    <source>
        <dbReference type="Pfam" id="PF02705"/>
    </source>
</evidence>
<organism evidence="5 6">
    <name type="scientific">Datura stramonium</name>
    <name type="common">Jimsonweed</name>
    <name type="synonym">Common thornapple</name>
    <dbReference type="NCBI Taxonomy" id="4076"/>
    <lineage>
        <taxon>Eukaryota</taxon>
        <taxon>Viridiplantae</taxon>
        <taxon>Streptophyta</taxon>
        <taxon>Embryophyta</taxon>
        <taxon>Tracheophyta</taxon>
        <taxon>Spermatophyta</taxon>
        <taxon>Magnoliopsida</taxon>
        <taxon>eudicotyledons</taxon>
        <taxon>Gunneridae</taxon>
        <taxon>Pentapetalae</taxon>
        <taxon>asterids</taxon>
        <taxon>lamiids</taxon>
        <taxon>Solanales</taxon>
        <taxon>Solanaceae</taxon>
        <taxon>Solanoideae</taxon>
        <taxon>Datureae</taxon>
        <taxon>Datura</taxon>
    </lineage>
</organism>
<evidence type="ECO:0000313" key="5">
    <source>
        <dbReference type="EMBL" id="MCD7456625.1"/>
    </source>
</evidence>
<comment type="similarity">
    <text evidence="2">Belongs to the HAK/KUP transporter (TC 2.A.72.3) family.</text>
</comment>
<name>A0ABS8SCT3_DATST</name>
<feature type="domain" description="K+ potassium transporter integral membrane" evidence="4">
    <location>
        <begin position="62"/>
        <end position="210"/>
    </location>
</feature>
<feature type="transmembrane region" description="Helical" evidence="3">
    <location>
        <begin position="56"/>
        <end position="76"/>
    </location>
</feature>
<dbReference type="InterPro" id="IPR053951">
    <property type="entry name" value="K_trans_N"/>
</dbReference>
<gene>
    <name evidence="5" type="primary">POT5_1</name>
    <name evidence="5" type="ORF">HAX54_032405</name>
</gene>
<keyword evidence="6" id="KW-1185">Reference proteome</keyword>
<comment type="subcellular location">
    <subcellularLocation>
        <location evidence="1">Cell membrane</location>
        <topology evidence="1">Multi-pass membrane protein</topology>
    </subcellularLocation>
</comment>
<evidence type="ECO:0000256" key="2">
    <source>
        <dbReference type="ARBA" id="ARBA00008440"/>
    </source>
</evidence>
<keyword evidence="3" id="KW-0812">Transmembrane</keyword>
<dbReference type="Proteomes" id="UP000823775">
    <property type="component" value="Unassembled WGS sequence"/>
</dbReference>
<dbReference type="Pfam" id="PF02705">
    <property type="entry name" value="K_trans"/>
    <property type="match status" value="1"/>
</dbReference>
<accession>A0ABS8SCT3</accession>
<dbReference type="InterPro" id="IPR003855">
    <property type="entry name" value="K+_transporter"/>
</dbReference>
<dbReference type="EMBL" id="JACEIK010000411">
    <property type="protein sequence ID" value="MCD7456625.1"/>
    <property type="molecule type" value="Genomic_DNA"/>
</dbReference>